<protein>
    <submittedName>
        <fullName evidence="1">Uncharacterized protein</fullName>
    </submittedName>
</protein>
<evidence type="ECO:0000313" key="2">
    <source>
        <dbReference type="Proteomes" id="UP001054889"/>
    </source>
</evidence>
<accession>A0AAV5FA41</accession>
<name>A0AAV5FA41_ELECO</name>
<organism evidence="1 2">
    <name type="scientific">Eleusine coracana subsp. coracana</name>
    <dbReference type="NCBI Taxonomy" id="191504"/>
    <lineage>
        <taxon>Eukaryota</taxon>
        <taxon>Viridiplantae</taxon>
        <taxon>Streptophyta</taxon>
        <taxon>Embryophyta</taxon>
        <taxon>Tracheophyta</taxon>
        <taxon>Spermatophyta</taxon>
        <taxon>Magnoliopsida</taxon>
        <taxon>Liliopsida</taxon>
        <taxon>Poales</taxon>
        <taxon>Poaceae</taxon>
        <taxon>PACMAD clade</taxon>
        <taxon>Chloridoideae</taxon>
        <taxon>Cynodonteae</taxon>
        <taxon>Eleusininae</taxon>
        <taxon>Eleusine</taxon>
    </lineage>
</organism>
<dbReference type="Proteomes" id="UP001054889">
    <property type="component" value="Unassembled WGS sequence"/>
</dbReference>
<proteinExistence type="predicted"/>
<sequence length="105" mass="11595">MCTKIGNGTNTLFWEDRWLLGQRIQDLSPLIVGMVPKRIASKRTVSEAISDMCWVRDIYGVASTEVIMEFIKLWDIVSGVATAGGGGCTLLAPLDLWKIHSKISI</sequence>
<keyword evidence="2" id="KW-1185">Reference proteome</keyword>
<dbReference type="AlphaFoldDB" id="A0AAV5FA41"/>
<reference evidence="1" key="2">
    <citation type="submission" date="2021-12" db="EMBL/GenBank/DDBJ databases">
        <title>Resequencing data analysis of finger millet.</title>
        <authorList>
            <person name="Hatakeyama M."/>
            <person name="Aluri S."/>
            <person name="Balachadran M.T."/>
            <person name="Sivarajan S.R."/>
            <person name="Poveda L."/>
            <person name="Shimizu-Inatsugi R."/>
            <person name="Schlapbach R."/>
            <person name="Sreeman S.M."/>
            <person name="Shimizu K.K."/>
        </authorList>
    </citation>
    <scope>NUCLEOTIDE SEQUENCE</scope>
</reference>
<evidence type="ECO:0000313" key="1">
    <source>
        <dbReference type="EMBL" id="GJN31836.1"/>
    </source>
</evidence>
<reference evidence="1" key="1">
    <citation type="journal article" date="2018" name="DNA Res.">
        <title>Multiple hybrid de novo genome assembly of finger millet, an orphan allotetraploid crop.</title>
        <authorList>
            <person name="Hatakeyama M."/>
            <person name="Aluri S."/>
            <person name="Balachadran M.T."/>
            <person name="Sivarajan S.R."/>
            <person name="Patrignani A."/>
            <person name="Gruter S."/>
            <person name="Poveda L."/>
            <person name="Shimizu-Inatsugi R."/>
            <person name="Baeten J."/>
            <person name="Francoijs K.J."/>
            <person name="Nataraja K.N."/>
            <person name="Reddy Y.A.N."/>
            <person name="Phadnis S."/>
            <person name="Ravikumar R.L."/>
            <person name="Schlapbach R."/>
            <person name="Sreeman S.M."/>
            <person name="Shimizu K.K."/>
        </authorList>
    </citation>
    <scope>NUCLEOTIDE SEQUENCE</scope>
</reference>
<dbReference type="EMBL" id="BQKI01000083">
    <property type="protein sequence ID" value="GJN31836.1"/>
    <property type="molecule type" value="Genomic_DNA"/>
</dbReference>
<gene>
    <name evidence="1" type="primary">gb20284</name>
    <name evidence="1" type="ORF">PR202_gb20284</name>
</gene>
<comment type="caution">
    <text evidence="1">The sequence shown here is derived from an EMBL/GenBank/DDBJ whole genome shotgun (WGS) entry which is preliminary data.</text>
</comment>